<gene>
    <name evidence="1" type="ORF">AB1471_14595</name>
</gene>
<protein>
    <recommendedName>
        <fullName evidence="3">DUF11 domain-containing protein</fullName>
    </recommendedName>
</protein>
<keyword evidence="2" id="KW-1185">Reference proteome</keyword>
<proteinExistence type="predicted"/>
<evidence type="ECO:0000313" key="2">
    <source>
        <dbReference type="Proteomes" id="UP001556040"/>
    </source>
</evidence>
<reference evidence="1 2" key="1">
    <citation type="journal article" date="1979" name="Int. J. Syst. Evol. Microbiol.">
        <title>Bacillus globisporus subsp. marinus subsp. nov.</title>
        <authorList>
            <person name="Liu H."/>
        </authorList>
    </citation>
    <scope>NUCLEOTIDE SEQUENCE [LARGE SCALE GENOMIC DNA]</scope>
    <source>
        <strain evidence="1 2">DSM 1297</strain>
    </source>
</reference>
<comment type="caution">
    <text evidence="1">The sequence shown here is derived from an EMBL/GenBank/DDBJ whole genome shotgun (WGS) entry which is preliminary data.</text>
</comment>
<sequence length="128" mass="14298">MKLLTSGPVNKDFADGELVNWHLEIFNNSNETATTVLTVYTLLGLTPPVEIGSTFGEINPGQYVFLNIAIDPNQYEHTLPVIEVANDDILVTLYGRNKDRKQITGAVYRFSELIEIDGVVTKKTDKKK</sequence>
<dbReference type="EMBL" id="JBFMIA010000020">
    <property type="protein sequence ID" value="MEW9503018.1"/>
    <property type="molecule type" value="Genomic_DNA"/>
</dbReference>
<organism evidence="1 2">
    <name type="scientific">Jeotgalibacillus marinus</name>
    <dbReference type="NCBI Taxonomy" id="86667"/>
    <lineage>
        <taxon>Bacteria</taxon>
        <taxon>Bacillati</taxon>
        <taxon>Bacillota</taxon>
        <taxon>Bacilli</taxon>
        <taxon>Bacillales</taxon>
        <taxon>Caryophanaceae</taxon>
        <taxon>Jeotgalibacillus</taxon>
    </lineage>
</organism>
<evidence type="ECO:0000313" key="1">
    <source>
        <dbReference type="EMBL" id="MEW9503018.1"/>
    </source>
</evidence>
<evidence type="ECO:0008006" key="3">
    <source>
        <dbReference type="Google" id="ProtNLM"/>
    </source>
</evidence>
<dbReference type="Proteomes" id="UP001556040">
    <property type="component" value="Unassembled WGS sequence"/>
</dbReference>
<dbReference type="RefSeq" id="WP_367780506.1">
    <property type="nucleotide sequence ID" value="NZ_JBFMIA010000020.1"/>
</dbReference>
<name>A0ABV3Q8B3_9BACL</name>
<accession>A0ABV3Q8B3</accession>